<organism evidence="2 3">
    <name type="scientific">Panicum virgatum</name>
    <name type="common">Blackwell switchgrass</name>
    <dbReference type="NCBI Taxonomy" id="38727"/>
    <lineage>
        <taxon>Eukaryota</taxon>
        <taxon>Viridiplantae</taxon>
        <taxon>Streptophyta</taxon>
        <taxon>Embryophyta</taxon>
        <taxon>Tracheophyta</taxon>
        <taxon>Spermatophyta</taxon>
        <taxon>Magnoliopsida</taxon>
        <taxon>Liliopsida</taxon>
        <taxon>Poales</taxon>
        <taxon>Poaceae</taxon>
        <taxon>PACMAD clade</taxon>
        <taxon>Panicoideae</taxon>
        <taxon>Panicodae</taxon>
        <taxon>Paniceae</taxon>
        <taxon>Panicinae</taxon>
        <taxon>Panicum</taxon>
        <taxon>Panicum sect. Hiantes</taxon>
    </lineage>
</organism>
<dbReference type="InterPro" id="IPR005135">
    <property type="entry name" value="Endo/exonuclease/phosphatase"/>
</dbReference>
<dbReference type="GO" id="GO:0003824">
    <property type="term" value="F:catalytic activity"/>
    <property type="evidence" value="ECO:0007669"/>
    <property type="project" value="InterPro"/>
</dbReference>
<keyword evidence="3" id="KW-1185">Reference proteome</keyword>
<evidence type="ECO:0000313" key="2">
    <source>
        <dbReference type="EMBL" id="KAG2560881.1"/>
    </source>
</evidence>
<name>A0A8T0PFI4_PANVG</name>
<comment type="caution">
    <text evidence="2">The sequence shown here is derived from an EMBL/GenBank/DDBJ whole genome shotgun (WGS) entry which is preliminary data.</text>
</comment>
<dbReference type="SUPFAM" id="SSF56219">
    <property type="entry name" value="DNase I-like"/>
    <property type="match status" value="1"/>
</dbReference>
<dbReference type="Gene3D" id="3.60.10.10">
    <property type="entry name" value="Endonuclease/exonuclease/phosphatase"/>
    <property type="match status" value="1"/>
</dbReference>
<sequence>MTSDLNTLCWNVRGLNSTACCLAVHETLKSTTALACFLGGYRLNNFVHKPAQGTRGGIIILWNDNMTLLSDVQIGNFSLSAMVTIRDSGTMFLLTSVYGPSQRTQKVAFLQHIRAIKPPPGINWLLLGDFNFIYRARDKNDTNLNLRPMRQFRAALDYCKLKEIHMQNRKFT</sequence>
<dbReference type="Pfam" id="PF03372">
    <property type="entry name" value="Exo_endo_phos"/>
    <property type="match status" value="1"/>
</dbReference>
<accession>A0A8T0PFI4</accession>
<reference evidence="2" key="1">
    <citation type="submission" date="2020-05" db="EMBL/GenBank/DDBJ databases">
        <title>WGS assembly of Panicum virgatum.</title>
        <authorList>
            <person name="Lovell J.T."/>
            <person name="Jenkins J."/>
            <person name="Shu S."/>
            <person name="Juenger T.E."/>
            <person name="Schmutz J."/>
        </authorList>
    </citation>
    <scope>NUCLEOTIDE SEQUENCE</scope>
    <source>
        <strain evidence="2">AP13</strain>
    </source>
</reference>
<evidence type="ECO:0000259" key="1">
    <source>
        <dbReference type="Pfam" id="PF03372"/>
    </source>
</evidence>
<feature type="domain" description="Endonuclease/exonuclease/phosphatase" evidence="1">
    <location>
        <begin position="41"/>
        <end position="145"/>
    </location>
</feature>
<dbReference type="AlphaFoldDB" id="A0A8T0PFI4"/>
<evidence type="ECO:0000313" key="3">
    <source>
        <dbReference type="Proteomes" id="UP000823388"/>
    </source>
</evidence>
<protein>
    <recommendedName>
        <fullName evidence="1">Endonuclease/exonuclease/phosphatase domain-containing protein</fullName>
    </recommendedName>
</protein>
<dbReference type="InterPro" id="IPR036691">
    <property type="entry name" value="Endo/exonu/phosph_ase_sf"/>
</dbReference>
<dbReference type="Proteomes" id="UP000823388">
    <property type="component" value="Chromosome 8K"/>
</dbReference>
<dbReference type="EMBL" id="CM029051">
    <property type="protein sequence ID" value="KAG2560881.1"/>
    <property type="molecule type" value="Genomic_DNA"/>
</dbReference>
<gene>
    <name evidence="2" type="ORF">PVAP13_8KG114545</name>
</gene>
<proteinExistence type="predicted"/>